<proteinExistence type="predicted"/>
<evidence type="ECO:0008006" key="3">
    <source>
        <dbReference type="Google" id="ProtNLM"/>
    </source>
</evidence>
<protein>
    <recommendedName>
        <fullName evidence="3">Antitoxin HicB</fullName>
    </recommendedName>
</protein>
<evidence type="ECO:0000313" key="2">
    <source>
        <dbReference type="Proteomes" id="UP001501295"/>
    </source>
</evidence>
<keyword evidence="2" id="KW-1185">Reference proteome</keyword>
<organism evidence="1 2">
    <name type="scientific">Frondihabitans cladoniiphilus</name>
    <dbReference type="NCBI Taxonomy" id="715785"/>
    <lineage>
        <taxon>Bacteria</taxon>
        <taxon>Bacillati</taxon>
        <taxon>Actinomycetota</taxon>
        <taxon>Actinomycetes</taxon>
        <taxon>Micrococcales</taxon>
        <taxon>Microbacteriaceae</taxon>
        <taxon>Frondihabitans</taxon>
    </lineage>
</organism>
<sequence>MPSLTYDVTVSRDGSLWLLEIPALGGRAEARWLGEAETVARAFVADFEDVDPDDVELDITVEYPGETAKHLDRAEEYRRKAADALDSEWESLSFAARELDAAALTRRDIGDILGLPVQRVRRLLKGSPRPTTAAELAN</sequence>
<gene>
    <name evidence="1" type="ORF">GCM10025780_09210</name>
</gene>
<dbReference type="Proteomes" id="UP001501295">
    <property type="component" value="Unassembled WGS sequence"/>
</dbReference>
<comment type="caution">
    <text evidence="1">The sequence shown here is derived from an EMBL/GenBank/DDBJ whole genome shotgun (WGS) entry which is preliminary data.</text>
</comment>
<dbReference type="EMBL" id="BAABLM010000001">
    <property type="protein sequence ID" value="GAA4668553.1"/>
    <property type="molecule type" value="Genomic_DNA"/>
</dbReference>
<reference evidence="2" key="1">
    <citation type="journal article" date="2019" name="Int. J. Syst. Evol. Microbiol.">
        <title>The Global Catalogue of Microorganisms (GCM) 10K type strain sequencing project: providing services to taxonomists for standard genome sequencing and annotation.</title>
        <authorList>
            <consortium name="The Broad Institute Genomics Platform"/>
            <consortium name="The Broad Institute Genome Sequencing Center for Infectious Disease"/>
            <person name="Wu L."/>
            <person name="Ma J."/>
        </authorList>
    </citation>
    <scope>NUCLEOTIDE SEQUENCE [LARGE SCALE GENOMIC DNA]</scope>
    <source>
        <strain evidence="2">JCM 18956</strain>
    </source>
</reference>
<name>A0ABP8VPD5_9MICO</name>
<evidence type="ECO:0000313" key="1">
    <source>
        <dbReference type="EMBL" id="GAA4668553.1"/>
    </source>
</evidence>
<dbReference type="RefSeq" id="WP_345373704.1">
    <property type="nucleotide sequence ID" value="NZ_BAABLM010000001.1"/>
</dbReference>
<accession>A0ABP8VPD5</accession>